<accession>A0A8S1UUW8</accession>
<sequence length="92" mass="11168">MLTKVNLNKCYTIQHSQNSQHQQGIFLGMKFNNYYLIFLEKVQNVINNVPIFQGLVQIYLHSRIQKQKKRYEQLLKRCGFRRIIKRKKRITV</sequence>
<proteinExistence type="predicted"/>
<gene>
    <name evidence="1" type="ORF">PPENT_87.1.T0440043</name>
</gene>
<keyword evidence="2" id="KW-1185">Reference proteome</keyword>
<dbReference type="EMBL" id="CAJJDO010000044">
    <property type="protein sequence ID" value="CAD8166246.1"/>
    <property type="molecule type" value="Genomic_DNA"/>
</dbReference>
<reference evidence="1" key="1">
    <citation type="submission" date="2021-01" db="EMBL/GenBank/DDBJ databases">
        <authorList>
            <consortium name="Genoscope - CEA"/>
            <person name="William W."/>
        </authorList>
    </citation>
    <scope>NUCLEOTIDE SEQUENCE</scope>
</reference>
<comment type="caution">
    <text evidence="1">The sequence shown here is derived from an EMBL/GenBank/DDBJ whole genome shotgun (WGS) entry which is preliminary data.</text>
</comment>
<protein>
    <submittedName>
        <fullName evidence="1">Uncharacterized protein</fullName>
    </submittedName>
</protein>
<organism evidence="1 2">
    <name type="scientific">Paramecium pentaurelia</name>
    <dbReference type="NCBI Taxonomy" id="43138"/>
    <lineage>
        <taxon>Eukaryota</taxon>
        <taxon>Sar</taxon>
        <taxon>Alveolata</taxon>
        <taxon>Ciliophora</taxon>
        <taxon>Intramacronucleata</taxon>
        <taxon>Oligohymenophorea</taxon>
        <taxon>Peniculida</taxon>
        <taxon>Parameciidae</taxon>
        <taxon>Paramecium</taxon>
    </lineage>
</organism>
<evidence type="ECO:0000313" key="1">
    <source>
        <dbReference type="EMBL" id="CAD8166246.1"/>
    </source>
</evidence>
<evidence type="ECO:0000313" key="2">
    <source>
        <dbReference type="Proteomes" id="UP000689195"/>
    </source>
</evidence>
<dbReference type="Proteomes" id="UP000689195">
    <property type="component" value="Unassembled WGS sequence"/>
</dbReference>
<name>A0A8S1UUW8_9CILI</name>
<dbReference type="AlphaFoldDB" id="A0A8S1UUW8"/>